<proteinExistence type="predicted"/>
<organism evidence="6 7">
    <name type="scientific">Vannielia litorea</name>
    <dbReference type="NCBI Taxonomy" id="1217970"/>
    <lineage>
        <taxon>Bacteria</taxon>
        <taxon>Pseudomonadati</taxon>
        <taxon>Pseudomonadota</taxon>
        <taxon>Alphaproteobacteria</taxon>
        <taxon>Rhodobacterales</taxon>
        <taxon>Paracoccaceae</taxon>
        <taxon>Vannielia</taxon>
    </lineage>
</organism>
<feature type="transmembrane region" description="Helical" evidence="5">
    <location>
        <begin position="105"/>
        <end position="127"/>
    </location>
</feature>
<evidence type="ECO:0000256" key="3">
    <source>
        <dbReference type="ARBA" id="ARBA00022989"/>
    </source>
</evidence>
<sequence length="128" mass="13729">MFAITSVNAGLFGILYVALSYLVAHTRRTGGVSLGYGEDRRLTRRGRAHGNFSEYVPIGLILLALTEAQGAPAVALHALALCLLAGRLLHGWAFIGPRLNRRFRVVGMILTLSALLLASLGLLLHALL</sequence>
<feature type="transmembrane region" description="Helical" evidence="5">
    <location>
        <begin position="6"/>
        <end position="24"/>
    </location>
</feature>
<dbReference type="Gene3D" id="1.20.120.550">
    <property type="entry name" value="Membrane associated eicosanoid/glutathione metabolism-like domain"/>
    <property type="match status" value="1"/>
</dbReference>
<evidence type="ECO:0000256" key="2">
    <source>
        <dbReference type="ARBA" id="ARBA00022692"/>
    </source>
</evidence>
<evidence type="ECO:0000313" key="6">
    <source>
        <dbReference type="EMBL" id="SIO01728.1"/>
    </source>
</evidence>
<evidence type="ECO:0000256" key="4">
    <source>
        <dbReference type="ARBA" id="ARBA00023136"/>
    </source>
</evidence>
<dbReference type="AlphaFoldDB" id="A0A1N6G2J0"/>
<dbReference type="STRING" id="1217970.SAMN05444002_2150"/>
<gene>
    <name evidence="6" type="ORF">SAMN05444002_2150</name>
</gene>
<dbReference type="PANTHER" id="PTHR35814">
    <property type="match status" value="1"/>
</dbReference>
<dbReference type="SUPFAM" id="SSF161084">
    <property type="entry name" value="MAPEG domain-like"/>
    <property type="match status" value="1"/>
</dbReference>
<dbReference type="RefSeq" id="WP_074257680.1">
    <property type="nucleotide sequence ID" value="NZ_FSRL01000001.1"/>
</dbReference>
<dbReference type="Proteomes" id="UP000184932">
    <property type="component" value="Unassembled WGS sequence"/>
</dbReference>
<dbReference type="PANTHER" id="PTHR35814:SF1">
    <property type="entry name" value="GLUTATHIONE S-TRANSFERASE-RELATED"/>
    <property type="match status" value="1"/>
</dbReference>
<dbReference type="InterPro" id="IPR001129">
    <property type="entry name" value="Membr-assoc_MAPEG"/>
</dbReference>
<feature type="transmembrane region" description="Helical" evidence="5">
    <location>
        <begin position="74"/>
        <end position="93"/>
    </location>
</feature>
<dbReference type="GO" id="GO:0016020">
    <property type="term" value="C:membrane"/>
    <property type="evidence" value="ECO:0007669"/>
    <property type="project" value="UniProtKB-SubCell"/>
</dbReference>
<protein>
    <recommendedName>
        <fullName evidence="8">Glutathione S-transferase</fullName>
    </recommendedName>
</protein>
<evidence type="ECO:0000256" key="5">
    <source>
        <dbReference type="SAM" id="Phobius"/>
    </source>
</evidence>
<keyword evidence="2 5" id="KW-0812">Transmembrane</keyword>
<dbReference type="InterPro" id="IPR023352">
    <property type="entry name" value="MAPEG-like_dom_sf"/>
</dbReference>
<keyword evidence="4 5" id="KW-0472">Membrane</keyword>
<keyword evidence="3 5" id="KW-1133">Transmembrane helix</keyword>
<keyword evidence="7" id="KW-1185">Reference proteome</keyword>
<evidence type="ECO:0008006" key="8">
    <source>
        <dbReference type="Google" id="ProtNLM"/>
    </source>
</evidence>
<reference evidence="7" key="1">
    <citation type="submission" date="2016-11" db="EMBL/GenBank/DDBJ databases">
        <authorList>
            <person name="Varghese N."/>
            <person name="Submissions S."/>
        </authorList>
    </citation>
    <scope>NUCLEOTIDE SEQUENCE [LARGE SCALE GENOMIC DNA]</scope>
    <source>
        <strain evidence="7">DSM 29440</strain>
    </source>
</reference>
<comment type="subcellular location">
    <subcellularLocation>
        <location evidence="1">Membrane</location>
    </subcellularLocation>
</comment>
<dbReference type="OrthoDB" id="7619858at2"/>
<name>A0A1N6G2J0_9RHOB</name>
<evidence type="ECO:0000256" key="1">
    <source>
        <dbReference type="ARBA" id="ARBA00004370"/>
    </source>
</evidence>
<dbReference type="EMBL" id="FSRL01000001">
    <property type="protein sequence ID" value="SIO01728.1"/>
    <property type="molecule type" value="Genomic_DNA"/>
</dbReference>
<dbReference type="Pfam" id="PF01124">
    <property type="entry name" value="MAPEG"/>
    <property type="match status" value="1"/>
</dbReference>
<evidence type="ECO:0000313" key="7">
    <source>
        <dbReference type="Proteomes" id="UP000184932"/>
    </source>
</evidence>
<accession>A0A1N6G2J0</accession>